<gene>
    <name evidence="1" type="ORF">JCGZ_19261</name>
</gene>
<dbReference type="OrthoDB" id="25308at2759"/>
<evidence type="ECO:0000313" key="1">
    <source>
        <dbReference type="EMBL" id="KDP29548.1"/>
    </source>
</evidence>
<name>A0A067K3A2_JATCU</name>
<keyword evidence="2" id="KW-1185">Reference proteome</keyword>
<dbReference type="STRING" id="180498.A0A067K3A2"/>
<protein>
    <submittedName>
        <fullName evidence="1">Uncharacterized protein</fullName>
    </submittedName>
</protein>
<accession>A0A067K3A2</accession>
<dbReference type="AlphaFoldDB" id="A0A067K3A2"/>
<dbReference type="EMBL" id="KK914743">
    <property type="protein sequence ID" value="KDP29548.1"/>
    <property type="molecule type" value="Genomic_DNA"/>
</dbReference>
<organism evidence="1 2">
    <name type="scientific">Jatropha curcas</name>
    <name type="common">Barbados nut</name>
    <dbReference type="NCBI Taxonomy" id="180498"/>
    <lineage>
        <taxon>Eukaryota</taxon>
        <taxon>Viridiplantae</taxon>
        <taxon>Streptophyta</taxon>
        <taxon>Embryophyta</taxon>
        <taxon>Tracheophyta</taxon>
        <taxon>Spermatophyta</taxon>
        <taxon>Magnoliopsida</taxon>
        <taxon>eudicotyledons</taxon>
        <taxon>Gunneridae</taxon>
        <taxon>Pentapetalae</taxon>
        <taxon>rosids</taxon>
        <taxon>fabids</taxon>
        <taxon>Malpighiales</taxon>
        <taxon>Euphorbiaceae</taxon>
        <taxon>Crotonoideae</taxon>
        <taxon>Jatropheae</taxon>
        <taxon>Jatropha</taxon>
    </lineage>
</organism>
<evidence type="ECO:0000313" key="2">
    <source>
        <dbReference type="Proteomes" id="UP000027138"/>
    </source>
</evidence>
<proteinExistence type="predicted"/>
<sequence length="112" mass="11864">MGALVAGVIQDESVLIDNSAGFSLPPAALSLLRRLRHFKLHFGISYSPALTDDKYSFDCFALDATSADGGLKDITLAWGGIGGTILYVASNSKKDGFNQLSNLGWITVVIGE</sequence>
<reference evidence="1 2" key="1">
    <citation type="journal article" date="2014" name="PLoS ONE">
        <title>Global Analysis of Gene Expression Profiles in Physic Nut (Jatropha curcas L.) Seedlings Exposed to Salt Stress.</title>
        <authorList>
            <person name="Zhang L."/>
            <person name="Zhang C."/>
            <person name="Wu P."/>
            <person name="Chen Y."/>
            <person name="Li M."/>
            <person name="Jiang H."/>
            <person name="Wu G."/>
        </authorList>
    </citation>
    <scope>NUCLEOTIDE SEQUENCE [LARGE SCALE GENOMIC DNA]</scope>
    <source>
        <strain evidence="2">cv. GZQX0401</strain>
        <tissue evidence="1">Young leaves</tissue>
    </source>
</reference>
<dbReference type="Proteomes" id="UP000027138">
    <property type="component" value="Unassembled WGS sequence"/>
</dbReference>